<reference evidence="2 3" key="1">
    <citation type="submission" date="2018-04" db="EMBL/GenBank/DDBJ databases">
        <title>Genomic Encyclopedia of Type Strains, Phase IV (KMG-IV): sequencing the most valuable type-strain genomes for metagenomic binning, comparative biology and taxonomic classification.</title>
        <authorList>
            <person name="Goeker M."/>
        </authorList>
    </citation>
    <scope>NUCLEOTIDE SEQUENCE [LARGE SCALE GENOMIC DNA]</scope>
    <source>
        <strain evidence="2 3">DSM 104150</strain>
    </source>
</reference>
<dbReference type="AlphaFoldDB" id="A0A318E4G1"/>
<comment type="caution">
    <text evidence="2">The sequence shown here is derived from an EMBL/GenBank/DDBJ whole genome shotgun (WGS) entry which is preliminary data.</text>
</comment>
<dbReference type="Pfam" id="PF26512">
    <property type="entry name" value="SOI"/>
    <property type="match status" value="1"/>
</dbReference>
<dbReference type="Proteomes" id="UP000248330">
    <property type="component" value="Unassembled WGS sequence"/>
</dbReference>
<feature type="transmembrane region" description="Helical" evidence="1">
    <location>
        <begin position="129"/>
        <end position="150"/>
    </location>
</feature>
<proteinExistence type="predicted"/>
<feature type="transmembrane region" description="Helical" evidence="1">
    <location>
        <begin position="66"/>
        <end position="86"/>
    </location>
</feature>
<keyword evidence="1" id="KW-0472">Membrane</keyword>
<keyword evidence="1" id="KW-1133">Transmembrane helix</keyword>
<feature type="transmembrane region" description="Helical" evidence="1">
    <location>
        <begin position="93"/>
        <end position="117"/>
    </location>
</feature>
<dbReference type="EMBL" id="QICN01000010">
    <property type="protein sequence ID" value="PXV65226.1"/>
    <property type="molecule type" value="Genomic_DNA"/>
</dbReference>
<sequence length="162" mass="17247">MTPESLSAPERARILAPAAALFALGLVIGLIFTFEAIGHVAVWPLIPALEFDMPGTEAAWRRTHLGALMNALAMIAFAAAGSGIRLGARARQVYIWSVCITGWGNSLGFLVGALFGVRGLAFGAPWTNSLNYLLFLIAALTAFVQAWLLWQGARAQRHATAA</sequence>
<feature type="transmembrane region" description="Helical" evidence="1">
    <location>
        <begin position="21"/>
        <end position="46"/>
    </location>
</feature>
<keyword evidence="3" id="KW-1185">Reference proteome</keyword>
<dbReference type="RefSeq" id="WP_170124064.1">
    <property type="nucleotide sequence ID" value="NZ_CAKZQT010000018.1"/>
</dbReference>
<gene>
    <name evidence="2" type="ORF">C8D93_11044</name>
</gene>
<organism evidence="2 3">
    <name type="scientific">Sinimarinibacterium flocculans</name>
    <dbReference type="NCBI Taxonomy" id="985250"/>
    <lineage>
        <taxon>Bacteria</taxon>
        <taxon>Pseudomonadati</taxon>
        <taxon>Pseudomonadota</taxon>
        <taxon>Gammaproteobacteria</taxon>
        <taxon>Nevskiales</taxon>
        <taxon>Nevskiaceae</taxon>
        <taxon>Sinimarinibacterium</taxon>
    </lineage>
</organism>
<dbReference type="InterPro" id="IPR058965">
    <property type="entry name" value="SOI/HabA-like"/>
</dbReference>
<keyword evidence="1" id="KW-0812">Transmembrane</keyword>
<protein>
    <submittedName>
        <fullName evidence="2">Uncharacterized protein</fullName>
    </submittedName>
</protein>
<evidence type="ECO:0000313" key="2">
    <source>
        <dbReference type="EMBL" id="PXV65226.1"/>
    </source>
</evidence>
<accession>A0A318E4G1</accession>
<name>A0A318E4G1_9GAMM</name>
<evidence type="ECO:0000256" key="1">
    <source>
        <dbReference type="SAM" id="Phobius"/>
    </source>
</evidence>
<evidence type="ECO:0000313" key="3">
    <source>
        <dbReference type="Proteomes" id="UP000248330"/>
    </source>
</evidence>